<dbReference type="CDD" id="cd00303">
    <property type="entry name" value="retropepsin_like"/>
    <property type="match status" value="1"/>
</dbReference>
<sequence>MRKALAVRHRRPRCEGNRIMIPTMSFDGREGQHFSSLHNDPWVVELKVPNTLVRRIFIDTGSSIDIITWDYLKQLKHLEREIVPLVHHILDFGGQEINPSRVICLPLRFGDKSKTRNLELDFLVVDVRTAYNVILGGQPYTSFSMKRMMAVLRNSREISGQPENTT</sequence>
<dbReference type="OrthoDB" id="2919534at2759"/>
<comment type="caution">
    <text evidence="1">The sequence shown here is derived from an EMBL/GenBank/DDBJ whole genome shotgun (WGS) entry which is preliminary data.</text>
</comment>
<evidence type="ECO:0000313" key="2">
    <source>
        <dbReference type="Proteomes" id="UP001153076"/>
    </source>
</evidence>
<proteinExistence type="predicted"/>
<name>A0A9Q1QLZ5_9CARY</name>
<dbReference type="Proteomes" id="UP001153076">
    <property type="component" value="Unassembled WGS sequence"/>
</dbReference>
<accession>A0A9Q1QLZ5</accession>
<reference evidence="1" key="1">
    <citation type="submission" date="2022-04" db="EMBL/GenBank/DDBJ databases">
        <title>Carnegiea gigantea Genome sequencing and assembly v2.</title>
        <authorList>
            <person name="Copetti D."/>
            <person name="Sanderson M.J."/>
            <person name="Burquez A."/>
            <person name="Wojciechowski M.F."/>
        </authorList>
    </citation>
    <scope>NUCLEOTIDE SEQUENCE</scope>
    <source>
        <strain evidence="1">SGP5-SGP5p</strain>
        <tissue evidence="1">Aerial part</tissue>
    </source>
</reference>
<evidence type="ECO:0008006" key="3">
    <source>
        <dbReference type="Google" id="ProtNLM"/>
    </source>
</evidence>
<dbReference type="EMBL" id="JAKOGI010000040">
    <property type="protein sequence ID" value="KAJ8447192.1"/>
    <property type="molecule type" value="Genomic_DNA"/>
</dbReference>
<gene>
    <name evidence="1" type="ORF">Cgig2_030423</name>
</gene>
<dbReference type="AlphaFoldDB" id="A0A9Q1QLZ5"/>
<keyword evidence="2" id="KW-1185">Reference proteome</keyword>
<dbReference type="PANTHER" id="PTHR33240:SF17">
    <property type="entry name" value="EUKARYOTIC PEPTIDE CHAIN RELEASE FACTOR GTP-BINDING SUBUNIT-LIKE"/>
    <property type="match status" value="1"/>
</dbReference>
<dbReference type="InterPro" id="IPR021109">
    <property type="entry name" value="Peptidase_aspartic_dom_sf"/>
</dbReference>
<evidence type="ECO:0000313" key="1">
    <source>
        <dbReference type="EMBL" id="KAJ8447192.1"/>
    </source>
</evidence>
<dbReference type="PANTHER" id="PTHR33240">
    <property type="entry name" value="OS08G0508500 PROTEIN"/>
    <property type="match status" value="1"/>
</dbReference>
<dbReference type="SUPFAM" id="SSF50630">
    <property type="entry name" value="Acid proteases"/>
    <property type="match status" value="1"/>
</dbReference>
<dbReference type="Gene3D" id="2.40.70.10">
    <property type="entry name" value="Acid Proteases"/>
    <property type="match status" value="1"/>
</dbReference>
<protein>
    <recommendedName>
        <fullName evidence="3">Peptidase A2 domain-containing protein</fullName>
    </recommendedName>
</protein>
<organism evidence="1 2">
    <name type="scientific">Carnegiea gigantea</name>
    <dbReference type="NCBI Taxonomy" id="171969"/>
    <lineage>
        <taxon>Eukaryota</taxon>
        <taxon>Viridiplantae</taxon>
        <taxon>Streptophyta</taxon>
        <taxon>Embryophyta</taxon>
        <taxon>Tracheophyta</taxon>
        <taxon>Spermatophyta</taxon>
        <taxon>Magnoliopsida</taxon>
        <taxon>eudicotyledons</taxon>
        <taxon>Gunneridae</taxon>
        <taxon>Pentapetalae</taxon>
        <taxon>Caryophyllales</taxon>
        <taxon>Cactineae</taxon>
        <taxon>Cactaceae</taxon>
        <taxon>Cactoideae</taxon>
        <taxon>Echinocereeae</taxon>
        <taxon>Carnegiea</taxon>
    </lineage>
</organism>